<organism evidence="2 3">
    <name type="scientific">Artemisia annua</name>
    <name type="common">Sweet wormwood</name>
    <dbReference type="NCBI Taxonomy" id="35608"/>
    <lineage>
        <taxon>Eukaryota</taxon>
        <taxon>Viridiplantae</taxon>
        <taxon>Streptophyta</taxon>
        <taxon>Embryophyta</taxon>
        <taxon>Tracheophyta</taxon>
        <taxon>Spermatophyta</taxon>
        <taxon>Magnoliopsida</taxon>
        <taxon>eudicotyledons</taxon>
        <taxon>Gunneridae</taxon>
        <taxon>Pentapetalae</taxon>
        <taxon>asterids</taxon>
        <taxon>campanulids</taxon>
        <taxon>Asterales</taxon>
        <taxon>Asteraceae</taxon>
        <taxon>Asteroideae</taxon>
        <taxon>Anthemideae</taxon>
        <taxon>Artemisiinae</taxon>
        <taxon>Artemisia</taxon>
    </lineage>
</organism>
<reference evidence="2 3" key="1">
    <citation type="journal article" date="2018" name="Mol. Plant">
        <title>The genome of Artemisia annua provides insight into the evolution of Asteraceae family and artemisinin biosynthesis.</title>
        <authorList>
            <person name="Shen Q."/>
            <person name="Zhang L."/>
            <person name="Liao Z."/>
            <person name="Wang S."/>
            <person name="Yan T."/>
            <person name="Shi P."/>
            <person name="Liu M."/>
            <person name="Fu X."/>
            <person name="Pan Q."/>
            <person name="Wang Y."/>
            <person name="Lv Z."/>
            <person name="Lu X."/>
            <person name="Zhang F."/>
            <person name="Jiang W."/>
            <person name="Ma Y."/>
            <person name="Chen M."/>
            <person name="Hao X."/>
            <person name="Li L."/>
            <person name="Tang Y."/>
            <person name="Lv G."/>
            <person name="Zhou Y."/>
            <person name="Sun X."/>
            <person name="Brodelius P.E."/>
            <person name="Rose J.K.C."/>
            <person name="Tang K."/>
        </authorList>
    </citation>
    <scope>NUCLEOTIDE SEQUENCE [LARGE SCALE GENOMIC DNA]</scope>
    <source>
        <strain evidence="3">cv. Huhao1</strain>
        <tissue evidence="2">Leaf</tissue>
    </source>
</reference>
<evidence type="ECO:0000313" key="2">
    <source>
        <dbReference type="EMBL" id="PWA71880.1"/>
    </source>
</evidence>
<accession>A0A2U1NEJ7</accession>
<feature type="compositionally biased region" description="Basic and acidic residues" evidence="1">
    <location>
        <begin position="166"/>
        <end position="193"/>
    </location>
</feature>
<feature type="compositionally biased region" description="Basic and acidic residues" evidence="1">
    <location>
        <begin position="208"/>
        <end position="244"/>
    </location>
</feature>
<dbReference type="Proteomes" id="UP000245207">
    <property type="component" value="Unassembled WGS sequence"/>
</dbReference>
<evidence type="ECO:0000256" key="1">
    <source>
        <dbReference type="SAM" id="MobiDB-lite"/>
    </source>
</evidence>
<evidence type="ECO:0000313" key="3">
    <source>
        <dbReference type="Proteomes" id="UP000245207"/>
    </source>
</evidence>
<comment type="caution">
    <text evidence="2">The sequence shown here is derived from an EMBL/GenBank/DDBJ whole genome shotgun (WGS) entry which is preliminary data.</text>
</comment>
<dbReference type="OrthoDB" id="685326at2759"/>
<evidence type="ECO:0008006" key="4">
    <source>
        <dbReference type="Google" id="ProtNLM"/>
    </source>
</evidence>
<feature type="region of interest" description="Disordered" evidence="1">
    <location>
        <begin position="696"/>
        <end position="715"/>
    </location>
</feature>
<keyword evidence="3" id="KW-1185">Reference proteome</keyword>
<dbReference type="PANTHER" id="PTHR34835">
    <property type="entry name" value="OS07G0283600 PROTEIN-RELATED"/>
    <property type="match status" value="1"/>
</dbReference>
<dbReference type="PANTHER" id="PTHR34835:SF90">
    <property type="entry name" value="AMINOTRANSFERASE-LIKE PLANT MOBILE DOMAIN-CONTAINING PROTEIN"/>
    <property type="match status" value="1"/>
</dbReference>
<dbReference type="EMBL" id="PKPP01003008">
    <property type="protein sequence ID" value="PWA71880.1"/>
    <property type="molecule type" value="Genomic_DNA"/>
</dbReference>
<feature type="compositionally biased region" description="Basic and acidic residues" evidence="1">
    <location>
        <begin position="698"/>
        <end position="709"/>
    </location>
</feature>
<feature type="region of interest" description="Disordered" evidence="1">
    <location>
        <begin position="150"/>
        <end position="267"/>
    </location>
</feature>
<gene>
    <name evidence="2" type="ORF">CTI12_AA274260</name>
</gene>
<sequence>MDIRDEIAQSKDRLSSEPIDNKLLNVEYGNILNPKPLSRYNPFDDLAKKRSPVKPRFNPFDALKSKSPSKKKLTGDVQGEETSAVKPVKTNPKEKGSDVLVEKEKPVKTTPKPSEKKSAKVIAEAPVFRSKKPVQEETQNKRKLVLAKVDETSKKQKLKVKPVKTTPKEKGSDVLVEKEKPVKTTPKPSEKKSAKVIAEAPVFRSKKPVQEETQNERKLVLAKVDETSKKQKLKVPKDADEKKLSKSTVVSKRKRDDSDIIPDDMGKKKLKGKAPLKIQKDDSPEGDIPDGVMKQLLKNMMKNASVKEFVKEEYEENQLMSKNKGKKEKFLTADDIRHQDYLSRLPILQARTAPTALHTAIHGIKHIDLEKFLVEIGFSSFFKLAIDYIPSRLGRYVVRNFDEKTCCLKLEGERSIEASVSKVHDLFGIPIGGVPLLSLEKRPVGDDFEAAWKYQFDKLFKDVRVNDIALKLIASKEVDFLFKINFLTLFTNTMGMCAGLKGEINLDVVRRVREYIDIPGIDWCEYIFHCLKTSKAPTKQNKYTGPYMLLALLYLDSTNYKKLPVIRTRPVIKQWSSFLMSQRQEMELKEECIGESDLYEESDLPETEGFVAAGSSESIQRGSFVLCFQIFMTVNPMGFTELLKKLDEKLSVLSNERIGVEELLVIGGVEFPADSKLIELHQRYVQILEHPVSLNGEDLDRADDNGGDKADDDTVNDKCLSVPEKQVAEPFSLTQWIENNLELIEEWFHCAAAEFYYQKCVAEGTMEPMGVGIPGSINIPGASDVSPSPVKRLVKPSSYLLSPYMNKKTKVQLKITRAEFILGNSVFAMQGEKM</sequence>
<dbReference type="AlphaFoldDB" id="A0A2U1NEJ7"/>
<name>A0A2U1NEJ7_ARTAN</name>
<feature type="compositionally biased region" description="Basic and acidic residues" evidence="1">
    <location>
        <begin position="91"/>
        <end position="118"/>
    </location>
</feature>
<proteinExistence type="predicted"/>
<feature type="region of interest" description="Disordered" evidence="1">
    <location>
        <begin position="46"/>
        <end position="121"/>
    </location>
</feature>
<protein>
    <recommendedName>
        <fullName evidence="4">Ulp1 protease family, C-terminal catalytic domain-containing protein</fullName>
    </recommendedName>
</protein>